<organism evidence="4 5">
    <name type="scientific">Clostridium zeae</name>
    <dbReference type="NCBI Taxonomy" id="2759022"/>
    <lineage>
        <taxon>Bacteria</taxon>
        <taxon>Bacillati</taxon>
        <taxon>Bacillota</taxon>
        <taxon>Clostridia</taxon>
        <taxon>Eubacteriales</taxon>
        <taxon>Clostridiaceae</taxon>
        <taxon>Clostridium</taxon>
    </lineage>
</organism>
<dbReference type="CDD" id="cd09203">
    <property type="entry name" value="PLDc_N_DEXD_b1"/>
    <property type="match status" value="1"/>
</dbReference>
<gene>
    <name evidence="4" type="primary">res</name>
    <name evidence="4" type="ORF">CSC2_06430</name>
</gene>
<dbReference type="CDD" id="cd18799">
    <property type="entry name" value="SF2_C_EcoAI-like"/>
    <property type="match status" value="1"/>
</dbReference>
<dbReference type="PROSITE" id="PS50035">
    <property type="entry name" value="PLD"/>
    <property type="match status" value="1"/>
</dbReference>
<evidence type="ECO:0000259" key="3">
    <source>
        <dbReference type="PROSITE" id="PS51194"/>
    </source>
</evidence>
<dbReference type="Gene3D" id="3.40.50.300">
    <property type="entry name" value="P-loop containing nucleotide triphosphate hydrolases"/>
    <property type="match status" value="2"/>
</dbReference>
<dbReference type="InterPro" id="IPR027417">
    <property type="entry name" value="P-loop_NTPase"/>
</dbReference>
<dbReference type="RefSeq" id="WP_206868116.1">
    <property type="nucleotide sequence ID" value="NZ_BMBA01000001.1"/>
</dbReference>
<reference evidence="4 5" key="1">
    <citation type="journal article" date="2021" name="Int. J. Syst. Evol. Microbiol.">
        <title>Clostridium zeae sp. nov., isolated from corn silage.</title>
        <authorList>
            <person name="Kobayashi H."/>
            <person name="Tanizawa Y."/>
            <person name="Yagura M."/>
            <person name="Sakamoto M."/>
            <person name="Ohkuma M."/>
            <person name="Tohno M."/>
        </authorList>
    </citation>
    <scope>NUCLEOTIDE SEQUENCE [LARGE SCALE GENOMIC DNA]</scope>
    <source>
        <strain evidence="4 5">CSC2</strain>
    </source>
</reference>
<dbReference type="Proteomes" id="UP000663802">
    <property type="component" value="Unassembled WGS sequence"/>
</dbReference>
<dbReference type="PANTHER" id="PTHR47962">
    <property type="entry name" value="ATP-DEPENDENT HELICASE LHR-RELATED-RELATED"/>
    <property type="match status" value="1"/>
</dbReference>
<dbReference type="InterPro" id="IPR014001">
    <property type="entry name" value="Helicase_ATP-bd"/>
</dbReference>
<dbReference type="SMART" id="SM00487">
    <property type="entry name" value="DEXDc"/>
    <property type="match status" value="1"/>
</dbReference>
<dbReference type="PROSITE" id="PS51192">
    <property type="entry name" value="HELICASE_ATP_BIND_1"/>
    <property type="match status" value="1"/>
</dbReference>
<dbReference type="Pfam" id="PF04851">
    <property type="entry name" value="ResIII"/>
    <property type="match status" value="1"/>
</dbReference>
<dbReference type="PANTHER" id="PTHR47962:SF7">
    <property type="entry name" value="MITOCHONDRIAL ATP-DEPENDENT HELICASE IRC3-RELATED"/>
    <property type="match status" value="1"/>
</dbReference>
<evidence type="ECO:0000259" key="1">
    <source>
        <dbReference type="PROSITE" id="PS50035"/>
    </source>
</evidence>
<feature type="domain" description="Helicase C-terminal" evidence="3">
    <location>
        <begin position="557"/>
        <end position="702"/>
    </location>
</feature>
<dbReference type="PROSITE" id="PS51194">
    <property type="entry name" value="HELICASE_CTER"/>
    <property type="match status" value="1"/>
</dbReference>
<dbReference type="Pfam" id="PF11907">
    <property type="entry name" value="DUF3427"/>
    <property type="match status" value="1"/>
</dbReference>
<protein>
    <submittedName>
        <fullName evidence="4">Type III restriction-modification system restriction subunit Res</fullName>
    </submittedName>
</protein>
<dbReference type="CDD" id="cd18032">
    <property type="entry name" value="DEXHc_RE_I_III_res"/>
    <property type="match status" value="1"/>
</dbReference>
<comment type="caution">
    <text evidence="4">The sequence shown here is derived from an EMBL/GenBank/DDBJ whole genome shotgun (WGS) entry which is preliminary data.</text>
</comment>
<dbReference type="InterPro" id="IPR025202">
    <property type="entry name" value="PLD-like_dom"/>
</dbReference>
<evidence type="ECO:0000313" key="5">
    <source>
        <dbReference type="Proteomes" id="UP000663802"/>
    </source>
</evidence>
<dbReference type="SUPFAM" id="SSF52540">
    <property type="entry name" value="P-loop containing nucleoside triphosphate hydrolases"/>
    <property type="match status" value="1"/>
</dbReference>
<dbReference type="InterPro" id="IPR001650">
    <property type="entry name" value="Helicase_C-like"/>
</dbReference>
<dbReference type="EMBL" id="BMBA01000001">
    <property type="protein sequence ID" value="GFZ30117.1"/>
    <property type="molecule type" value="Genomic_DNA"/>
</dbReference>
<dbReference type="SMART" id="SM00490">
    <property type="entry name" value="HELICc"/>
    <property type="match status" value="1"/>
</dbReference>
<dbReference type="InterPro" id="IPR001736">
    <property type="entry name" value="PLipase_D/transphosphatidylase"/>
</dbReference>
<dbReference type="Pfam" id="PF00271">
    <property type="entry name" value="Helicase_C"/>
    <property type="match status" value="1"/>
</dbReference>
<evidence type="ECO:0000313" key="4">
    <source>
        <dbReference type="EMBL" id="GFZ30117.1"/>
    </source>
</evidence>
<dbReference type="Gene3D" id="3.30.870.10">
    <property type="entry name" value="Endonuclease Chain A"/>
    <property type="match status" value="1"/>
</dbReference>
<name>A0ABQ1E5T9_9CLOT</name>
<feature type="domain" description="PLD phosphodiesterase" evidence="1">
    <location>
        <begin position="224"/>
        <end position="255"/>
    </location>
</feature>
<keyword evidence="5" id="KW-1185">Reference proteome</keyword>
<feature type="domain" description="Helicase ATP-binding" evidence="2">
    <location>
        <begin position="342"/>
        <end position="498"/>
    </location>
</feature>
<dbReference type="InterPro" id="IPR006935">
    <property type="entry name" value="Helicase/UvrB_N"/>
</dbReference>
<dbReference type="Pfam" id="PF13091">
    <property type="entry name" value="PLDc_2"/>
    <property type="match status" value="1"/>
</dbReference>
<evidence type="ECO:0000259" key="2">
    <source>
        <dbReference type="PROSITE" id="PS51192"/>
    </source>
</evidence>
<sequence>MIKEGLYEELISEKLEGDLDALEDGKYDISKEKIDVEEARKRLSSYISAVTRKALRYIRDDFSANESKEALLKQIKTCNEIIEILAQNLEDDEFEKLKLSEEGEVLTSVYSKLNSVRALRKVEDVRPATPLSESSLFTGSHYEPNMMSELQKEILSSDSIDMLVSFIKWSGLRCIIEQLKEFTNREGTRLRVITTSYMEATDFKAIMELSKLQNTEIKVSYDVERTRLHAKAYLFKRETGFSTAYIGSSNISNPALTSGLEWNLKVTEKDSFDIIKKFEATFESYWNDKEFVSFNGEDEQEAVRLHKALSSKKDIAQNDINFNLDITPYFYQKEILEKLQVEREIFYRNKNLLVAATGVGKTIISAFDYKRFLRNNKGSGRLLFVAHREEILEQSLTTFRAVLKDFNFGELLVAGSRAESLDHLFISIQSFNSKKLYENTSSDFYDFIIVDEFHHAAAPSYVTLLDYYNPKILLGLTATPERMDGKNVLEHFDDRIAAEMRLTEAIDRKLLSPFQYFCVTDNVDLSKLKWSRKGYDIKELEGVYTSNYIRTNQILKSLKDYVTSIEEVKGLGFCVSIEHAKYMAEAFNKANIPSIALYAGVSDEERETAKHRLVNGEINFIFVVDLYNEGVDIPEINTVLFLRPTESLTVFLQQLGRGLRLSEGKECLTVLDFVGQAHANYNFEEKFRALIGKTKHSIAHYVENGFLNVPKGCFIALEKQAKDYILRNIKTSTNSKRNLIEKMKYFSEDTGFELNLPNFLKHYNLSLYDFYGKSGDRSFMRMAVEAGVAEAFALENEAKLVKRLPNLFHIDSLKFIGFIIKYLKDELEEVLNNEEKLMLSMLYYTFYSSEPKKEGFDNFNAGLSNIKNCESFKKEIIDILTYKLSKVDMMNLENDFSFPCPLDVHCSYTTNQILASLGYFNEERCPSFREGVKYFEDNKLDVFFITLNKSDKDFSPSTLYEDYAINEKLFHWQSQSKTVEKSVTGQRYINHRRTGNSIALFAREYKTSNGYTSPFIFLGTCEYVSHSGEKPMSIVWRLNEEMPPRFVVGANKSIL</sequence>
<dbReference type="InterPro" id="IPR052511">
    <property type="entry name" value="ATP-dep_Helicase"/>
</dbReference>
<dbReference type="SUPFAM" id="SSF56024">
    <property type="entry name" value="Phospholipase D/nuclease"/>
    <property type="match status" value="1"/>
</dbReference>
<dbReference type="InterPro" id="IPR021835">
    <property type="entry name" value="DUF3427"/>
</dbReference>
<proteinExistence type="predicted"/>
<accession>A0ABQ1E5T9</accession>